<name>A0ACC2WFV3_9TREE</name>
<comment type="caution">
    <text evidence="1">The sequence shown here is derived from an EMBL/GenBank/DDBJ whole genome shotgun (WGS) entry which is preliminary data.</text>
</comment>
<sequence>MTTGNRIPLNSSDGLDHQDTAQEDLEPGDPESWVLSAYHRETIFRGTNLESPAPTLALRISGFEPPLSSASPVAPATQVASGPVSPADSDPFSDYLSYESEQEGDIKSDDDNHVEYYTDGEETPKRFDHERLQMQQRRESVTEHHHRAPPSPRVQIPSRSPLDELCRTIQTPSDLPTSPSPFSPKPPRAIPFLSPTQNHVPVTGGAIPTFAQDARFESAHDYHHGPFHTPNINWPPSAVADIPNYSLPSFKQACAGSQEKSGAQGRIPGVRERLLDRYRRSAPILSCILAISLAVCLTVCSLGPKTEFNMMAKVPPSAFANLSNDIIHVELFPTGVCLMDSSKR</sequence>
<keyword evidence="2" id="KW-1185">Reference proteome</keyword>
<dbReference type="EMBL" id="JASBWR010000016">
    <property type="protein sequence ID" value="KAJ9109721.1"/>
    <property type="molecule type" value="Genomic_DNA"/>
</dbReference>
<proteinExistence type="predicted"/>
<reference evidence="1" key="1">
    <citation type="submission" date="2023-04" db="EMBL/GenBank/DDBJ databases">
        <title>Draft Genome sequencing of Naganishia species isolated from polar environments using Oxford Nanopore Technology.</title>
        <authorList>
            <person name="Leo P."/>
            <person name="Venkateswaran K."/>
        </authorList>
    </citation>
    <scope>NUCLEOTIDE SEQUENCE</scope>
    <source>
        <strain evidence="1">MNA-CCFEE 5261</strain>
    </source>
</reference>
<accession>A0ACC2WFV3</accession>
<evidence type="ECO:0000313" key="2">
    <source>
        <dbReference type="Proteomes" id="UP001241377"/>
    </source>
</evidence>
<protein>
    <submittedName>
        <fullName evidence="1">Uncharacterized protein</fullName>
    </submittedName>
</protein>
<organism evidence="1 2">
    <name type="scientific">Naganishia cerealis</name>
    <dbReference type="NCBI Taxonomy" id="610337"/>
    <lineage>
        <taxon>Eukaryota</taxon>
        <taxon>Fungi</taxon>
        <taxon>Dikarya</taxon>
        <taxon>Basidiomycota</taxon>
        <taxon>Agaricomycotina</taxon>
        <taxon>Tremellomycetes</taxon>
        <taxon>Filobasidiales</taxon>
        <taxon>Filobasidiaceae</taxon>
        <taxon>Naganishia</taxon>
    </lineage>
</organism>
<evidence type="ECO:0000313" key="1">
    <source>
        <dbReference type="EMBL" id="KAJ9109721.1"/>
    </source>
</evidence>
<gene>
    <name evidence="1" type="ORF">QFC19_001951</name>
</gene>
<dbReference type="Proteomes" id="UP001241377">
    <property type="component" value="Unassembled WGS sequence"/>
</dbReference>